<dbReference type="RefSeq" id="WP_176606734.1">
    <property type="nucleotide sequence ID" value="NZ_BNBU01000016.1"/>
</dbReference>
<dbReference type="PROSITE" id="PS50240">
    <property type="entry name" value="TRYPSIN_DOM"/>
    <property type="match status" value="1"/>
</dbReference>
<dbReference type="SMART" id="SM00020">
    <property type="entry name" value="Tryp_SPc"/>
    <property type="match status" value="1"/>
</dbReference>
<dbReference type="InterPro" id="IPR018114">
    <property type="entry name" value="TRYPSIN_HIS"/>
</dbReference>
<evidence type="ECO:0000256" key="7">
    <source>
        <dbReference type="SAM" id="MobiDB-lite"/>
    </source>
</evidence>
<dbReference type="EMBL" id="JABBXF010000043">
    <property type="protein sequence ID" value="NVK79812.1"/>
    <property type="molecule type" value="Genomic_DNA"/>
</dbReference>
<keyword evidence="2" id="KW-0964">Secreted</keyword>
<comment type="subcellular location">
    <subcellularLocation>
        <location evidence="1">Secreted</location>
    </subcellularLocation>
</comment>
<dbReference type="SUPFAM" id="SSF50494">
    <property type="entry name" value="Trypsin-like serine proteases"/>
    <property type="match status" value="1"/>
</dbReference>
<evidence type="ECO:0000256" key="2">
    <source>
        <dbReference type="ARBA" id="ARBA00022525"/>
    </source>
</evidence>
<name>A0A7Y7B6D0_STRMO</name>
<dbReference type="GO" id="GO:0006508">
    <property type="term" value="P:proteolysis"/>
    <property type="evidence" value="ECO:0007669"/>
    <property type="project" value="UniProtKB-KW"/>
</dbReference>
<dbReference type="Gene3D" id="2.40.10.10">
    <property type="entry name" value="Trypsin-like serine proteases"/>
    <property type="match status" value="1"/>
</dbReference>
<dbReference type="PANTHER" id="PTHR24264">
    <property type="entry name" value="TRYPSIN-RELATED"/>
    <property type="match status" value="1"/>
</dbReference>
<evidence type="ECO:0000256" key="1">
    <source>
        <dbReference type="ARBA" id="ARBA00004613"/>
    </source>
</evidence>
<gene>
    <name evidence="9" type="ORF">HG542_19355</name>
</gene>
<evidence type="ECO:0000313" key="9">
    <source>
        <dbReference type="EMBL" id="NVK79812.1"/>
    </source>
</evidence>
<reference evidence="9 10" key="1">
    <citation type="submission" date="2020-04" db="EMBL/GenBank/DDBJ databases">
        <title>Draft Genome Sequence of Streptomyces morookaense DSM 40503, an 8-azaguanine-producing strain.</title>
        <authorList>
            <person name="Qi J."/>
            <person name="Gao J.-M."/>
        </authorList>
    </citation>
    <scope>NUCLEOTIDE SEQUENCE [LARGE SCALE GENOMIC DNA]</scope>
    <source>
        <strain evidence="9 10">DSM 40503</strain>
    </source>
</reference>
<dbReference type="InterPro" id="IPR050127">
    <property type="entry name" value="Serine_Proteases_S1"/>
</dbReference>
<dbReference type="PROSITE" id="PS00135">
    <property type="entry name" value="TRYPSIN_SER"/>
    <property type="match status" value="1"/>
</dbReference>
<organism evidence="9 10">
    <name type="scientific">Streptomyces morookaense</name>
    <name type="common">Streptoverticillium morookaense</name>
    <dbReference type="NCBI Taxonomy" id="1970"/>
    <lineage>
        <taxon>Bacteria</taxon>
        <taxon>Bacillati</taxon>
        <taxon>Actinomycetota</taxon>
        <taxon>Actinomycetes</taxon>
        <taxon>Kitasatosporales</taxon>
        <taxon>Streptomycetaceae</taxon>
        <taxon>Streptomyces</taxon>
    </lineage>
</organism>
<dbReference type="GO" id="GO:0005615">
    <property type="term" value="C:extracellular space"/>
    <property type="evidence" value="ECO:0007669"/>
    <property type="project" value="TreeGrafter"/>
</dbReference>
<dbReference type="AlphaFoldDB" id="A0A7Y7B6D0"/>
<feature type="domain" description="Peptidase S1" evidence="8">
    <location>
        <begin position="29"/>
        <end position="270"/>
    </location>
</feature>
<comment type="caution">
    <text evidence="9">The sequence shown here is derived from an EMBL/GenBank/DDBJ whole genome shotgun (WGS) entry which is preliminary data.</text>
</comment>
<keyword evidence="4 6" id="KW-0378">Hydrolase</keyword>
<keyword evidence="6" id="KW-0720">Serine protease</keyword>
<evidence type="ECO:0000256" key="5">
    <source>
        <dbReference type="ARBA" id="ARBA00023157"/>
    </source>
</evidence>
<dbReference type="PANTHER" id="PTHR24264:SF65">
    <property type="entry name" value="SRCR DOMAIN-CONTAINING PROTEIN"/>
    <property type="match status" value="1"/>
</dbReference>
<dbReference type="Pfam" id="PF00089">
    <property type="entry name" value="Trypsin"/>
    <property type="match status" value="1"/>
</dbReference>
<dbReference type="PRINTS" id="PR00722">
    <property type="entry name" value="CHYMOTRYPSIN"/>
</dbReference>
<dbReference type="CDD" id="cd00190">
    <property type="entry name" value="Tryp_SPc"/>
    <property type="match status" value="1"/>
</dbReference>
<dbReference type="GO" id="GO:0004252">
    <property type="term" value="F:serine-type endopeptidase activity"/>
    <property type="evidence" value="ECO:0007669"/>
    <property type="project" value="InterPro"/>
</dbReference>
<dbReference type="InterPro" id="IPR033116">
    <property type="entry name" value="TRYPSIN_SER"/>
</dbReference>
<evidence type="ECO:0000313" key="10">
    <source>
        <dbReference type="Proteomes" id="UP000587462"/>
    </source>
</evidence>
<dbReference type="PROSITE" id="PS00134">
    <property type="entry name" value="TRYPSIN_HIS"/>
    <property type="match status" value="1"/>
</dbReference>
<keyword evidence="10" id="KW-1185">Reference proteome</keyword>
<dbReference type="FunFam" id="2.40.10.10:FF:000002">
    <property type="entry name" value="Transmembrane protease serine"/>
    <property type="match status" value="1"/>
</dbReference>
<dbReference type="InterPro" id="IPR001314">
    <property type="entry name" value="Peptidase_S1A"/>
</dbReference>
<proteinExistence type="predicted"/>
<keyword evidence="5" id="KW-1015">Disulfide bond</keyword>
<evidence type="ECO:0000256" key="4">
    <source>
        <dbReference type="ARBA" id="ARBA00022801"/>
    </source>
</evidence>
<evidence type="ECO:0000256" key="3">
    <source>
        <dbReference type="ARBA" id="ARBA00022670"/>
    </source>
</evidence>
<evidence type="ECO:0000259" key="8">
    <source>
        <dbReference type="PROSITE" id="PS50240"/>
    </source>
</evidence>
<keyword evidence="3 6" id="KW-0645">Protease</keyword>
<dbReference type="InterPro" id="IPR001254">
    <property type="entry name" value="Trypsin_dom"/>
</dbReference>
<feature type="compositionally biased region" description="Low complexity" evidence="7">
    <location>
        <begin position="307"/>
        <end position="336"/>
    </location>
</feature>
<protein>
    <submittedName>
        <fullName evidence="9">Serine protease</fullName>
    </submittedName>
</protein>
<dbReference type="Proteomes" id="UP000587462">
    <property type="component" value="Unassembled WGS sequence"/>
</dbReference>
<feature type="compositionally biased region" description="Pro residues" evidence="7">
    <location>
        <begin position="278"/>
        <end position="306"/>
    </location>
</feature>
<evidence type="ECO:0000256" key="6">
    <source>
        <dbReference type="RuleBase" id="RU363034"/>
    </source>
</evidence>
<dbReference type="InterPro" id="IPR009003">
    <property type="entry name" value="Peptidase_S1_PA"/>
</dbReference>
<accession>A0A7Y7B6D0</accession>
<sequence length="336" mass="34190">MRALSYPLVGTAVLALLAPGPVRGDDRGVVGGQAVSSADAPWAVALASRDRFGPMRSGQFCGGALVGRTTVVTAAHCLSREVLGGDPSDVKDLRVIVGRTDLRTRQGSELPPKSIWVNPGFDPETNAGDVAVITLSTPVPENYPIAMAQPGDGAYAPGTSAGVYGWGDTIGNGNYADGLRASQVFVLEDEQCRRVYPGGQEAVYQPSSMLCAGVLQGGRDACQGDSGGPLVAEGRLVGLVSWGSGCALPQHPGVYTRISAVAALVQQHSAENLSRPPVVNPQPAAPPAAVAPPQAPPPAVVPPAPPQTAAQGPPQPPAQAQVAQQPQGAQPPGKAP</sequence>
<feature type="region of interest" description="Disordered" evidence="7">
    <location>
        <begin position="273"/>
        <end position="336"/>
    </location>
</feature>
<dbReference type="InterPro" id="IPR043504">
    <property type="entry name" value="Peptidase_S1_PA_chymotrypsin"/>
</dbReference>